<protein>
    <submittedName>
        <fullName evidence="1">22555_t:CDS:1</fullName>
    </submittedName>
</protein>
<accession>A0ABN7VRH4</accession>
<evidence type="ECO:0000313" key="2">
    <source>
        <dbReference type="Proteomes" id="UP000789901"/>
    </source>
</evidence>
<feature type="non-terminal residue" evidence="1">
    <location>
        <position position="1"/>
    </location>
</feature>
<gene>
    <name evidence="1" type="ORF">GMARGA_LOCUS21777</name>
</gene>
<sequence>IMSSELELLKQHITELEAENAELGKENIEIPDLRRKFLEFYGERAELMHGIAEALKMTKEERMRHAVENAKLKARIQ</sequence>
<name>A0ABN7VRH4_GIGMA</name>
<dbReference type="Proteomes" id="UP000789901">
    <property type="component" value="Unassembled WGS sequence"/>
</dbReference>
<comment type="caution">
    <text evidence="1">The sequence shown here is derived from an EMBL/GenBank/DDBJ whole genome shotgun (WGS) entry which is preliminary data.</text>
</comment>
<organism evidence="1 2">
    <name type="scientific">Gigaspora margarita</name>
    <dbReference type="NCBI Taxonomy" id="4874"/>
    <lineage>
        <taxon>Eukaryota</taxon>
        <taxon>Fungi</taxon>
        <taxon>Fungi incertae sedis</taxon>
        <taxon>Mucoromycota</taxon>
        <taxon>Glomeromycotina</taxon>
        <taxon>Glomeromycetes</taxon>
        <taxon>Diversisporales</taxon>
        <taxon>Gigasporaceae</taxon>
        <taxon>Gigaspora</taxon>
    </lineage>
</organism>
<reference evidence="1 2" key="1">
    <citation type="submission" date="2021-06" db="EMBL/GenBank/DDBJ databases">
        <authorList>
            <person name="Kallberg Y."/>
            <person name="Tangrot J."/>
            <person name="Rosling A."/>
        </authorList>
    </citation>
    <scope>NUCLEOTIDE SEQUENCE [LARGE SCALE GENOMIC DNA]</scope>
    <source>
        <strain evidence="1 2">120-4 pot B 10/14</strain>
    </source>
</reference>
<proteinExistence type="predicted"/>
<dbReference type="EMBL" id="CAJVQB010020437">
    <property type="protein sequence ID" value="CAG8794431.1"/>
    <property type="molecule type" value="Genomic_DNA"/>
</dbReference>
<evidence type="ECO:0000313" key="1">
    <source>
        <dbReference type="EMBL" id="CAG8794431.1"/>
    </source>
</evidence>
<keyword evidence="2" id="KW-1185">Reference proteome</keyword>